<evidence type="ECO:0000256" key="1">
    <source>
        <dbReference type="SAM" id="Coils"/>
    </source>
</evidence>
<comment type="caution">
    <text evidence="3">The sequence shown here is derived from an EMBL/GenBank/DDBJ whole genome shotgun (WGS) entry which is preliminary data.</text>
</comment>
<dbReference type="Proteomes" id="UP000077202">
    <property type="component" value="Unassembled WGS sequence"/>
</dbReference>
<sequence>MEATNDEETLGGNEVASEEYDTTLALPSIKVNKSEDEVKERPKKKKVPLELSDTAEGLVDRVVEDVKRTMTEQQPMPLAQVSSRTIDLDCGGGPSAEEPKLVGLSVADMLAERVIALLSYLDGKMAKYAELAIAGSYVNLMHSKTQTKEKRLCQTKLECAKLWKSLAVEKNLRASSERDCTSLRVDIENAHKATVDLWDRLEASRVAFNKESHHVDELIADLAKRDHLYGVELAANAKELADCEAARFLELEQRKRLEADCNEMRSQLSAVEEQLILAEARLLKTEAKN</sequence>
<gene>
    <name evidence="3" type="ORF">AXG93_2190s1290</name>
</gene>
<evidence type="ECO:0000313" key="3">
    <source>
        <dbReference type="EMBL" id="OAE32309.1"/>
    </source>
</evidence>
<keyword evidence="1" id="KW-0175">Coiled coil</keyword>
<accession>A0A176WGV1</accession>
<keyword evidence="4" id="KW-1185">Reference proteome</keyword>
<protein>
    <submittedName>
        <fullName evidence="3">Uncharacterized protein</fullName>
    </submittedName>
</protein>
<organism evidence="3 4">
    <name type="scientific">Marchantia polymorpha subsp. ruderalis</name>
    <dbReference type="NCBI Taxonomy" id="1480154"/>
    <lineage>
        <taxon>Eukaryota</taxon>
        <taxon>Viridiplantae</taxon>
        <taxon>Streptophyta</taxon>
        <taxon>Embryophyta</taxon>
        <taxon>Marchantiophyta</taxon>
        <taxon>Marchantiopsida</taxon>
        <taxon>Marchantiidae</taxon>
        <taxon>Marchantiales</taxon>
        <taxon>Marchantiaceae</taxon>
        <taxon>Marchantia</taxon>
    </lineage>
</organism>
<evidence type="ECO:0000313" key="4">
    <source>
        <dbReference type="Proteomes" id="UP000077202"/>
    </source>
</evidence>
<feature type="region of interest" description="Disordered" evidence="2">
    <location>
        <begin position="1"/>
        <end position="46"/>
    </location>
</feature>
<proteinExistence type="predicted"/>
<reference evidence="3" key="1">
    <citation type="submission" date="2016-03" db="EMBL/GenBank/DDBJ databases">
        <title>Mechanisms controlling the formation of the plant cell surface in tip-growing cells are functionally conserved among land plants.</title>
        <authorList>
            <person name="Honkanen S."/>
            <person name="Jones V.A."/>
            <person name="Morieri G."/>
            <person name="Champion C."/>
            <person name="Hetherington A.J."/>
            <person name="Kelly S."/>
            <person name="Saint-Marcoux D."/>
            <person name="Proust H."/>
            <person name="Prescott H."/>
            <person name="Dolan L."/>
        </authorList>
    </citation>
    <scope>NUCLEOTIDE SEQUENCE [LARGE SCALE GENOMIC DNA]</scope>
    <source>
        <tissue evidence="3">Whole gametophyte</tissue>
    </source>
</reference>
<dbReference type="AlphaFoldDB" id="A0A176WGV1"/>
<feature type="coiled-coil region" evidence="1">
    <location>
        <begin position="254"/>
        <end position="288"/>
    </location>
</feature>
<evidence type="ECO:0000256" key="2">
    <source>
        <dbReference type="SAM" id="MobiDB-lite"/>
    </source>
</evidence>
<name>A0A176WGV1_MARPO</name>
<dbReference type="EMBL" id="LVLJ01000868">
    <property type="protein sequence ID" value="OAE32309.1"/>
    <property type="molecule type" value="Genomic_DNA"/>
</dbReference>